<evidence type="ECO:0000313" key="1">
    <source>
        <dbReference type="EMBL" id="MBE9255299.1"/>
    </source>
</evidence>
<comment type="caution">
    <text evidence="1">The sequence shown here is derived from an EMBL/GenBank/DDBJ whole genome shotgun (WGS) entry which is preliminary data.</text>
</comment>
<protein>
    <submittedName>
        <fullName evidence="1">Uncharacterized protein</fullName>
    </submittedName>
</protein>
<dbReference type="EMBL" id="JADEVV010000057">
    <property type="protein sequence ID" value="MBE9255299.1"/>
    <property type="molecule type" value="Genomic_DNA"/>
</dbReference>
<name>A0ABR9VVB9_9SYNC</name>
<proteinExistence type="predicted"/>
<reference evidence="1 2" key="1">
    <citation type="submission" date="2020-10" db="EMBL/GenBank/DDBJ databases">
        <authorList>
            <person name="Castelo-Branco R."/>
            <person name="Eusebio N."/>
            <person name="Adriana R."/>
            <person name="Vieira A."/>
            <person name="Brugerolle De Fraissinette N."/>
            <person name="Rezende De Castro R."/>
            <person name="Schneider M.P."/>
            <person name="Vasconcelos V."/>
            <person name="Leao P.N."/>
        </authorList>
    </citation>
    <scope>NUCLEOTIDE SEQUENCE [LARGE SCALE GENOMIC DNA]</scope>
    <source>
        <strain evidence="1 2">LEGE 00031</strain>
    </source>
</reference>
<accession>A0ABR9VVB9</accession>
<organism evidence="1 2">
    <name type="scientific">Synechocystis salina LEGE 00031</name>
    <dbReference type="NCBI Taxonomy" id="1828736"/>
    <lineage>
        <taxon>Bacteria</taxon>
        <taxon>Bacillati</taxon>
        <taxon>Cyanobacteriota</taxon>
        <taxon>Cyanophyceae</taxon>
        <taxon>Synechococcales</taxon>
        <taxon>Merismopediaceae</taxon>
        <taxon>Synechocystis</taxon>
    </lineage>
</organism>
<evidence type="ECO:0000313" key="2">
    <source>
        <dbReference type="Proteomes" id="UP000658720"/>
    </source>
</evidence>
<dbReference type="RefSeq" id="WP_194020706.1">
    <property type="nucleotide sequence ID" value="NZ_JADEVV010000057.1"/>
</dbReference>
<keyword evidence="2" id="KW-1185">Reference proteome</keyword>
<dbReference type="Proteomes" id="UP000658720">
    <property type="component" value="Unassembled WGS sequence"/>
</dbReference>
<sequence>MIENNPIRIPQQLPFLEFLCWQMKTPKALSLEEMLSRYERGWKYRSLFEPSPEELAFLETIARKYHSWLITEL</sequence>
<gene>
    <name evidence="1" type="ORF">IQ217_15940</name>
</gene>